<dbReference type="AlphaFoldDB" id="H0I1Q8"/>
<name>H0I1Q8_9HYPH</name>
<keyword evidence="2" id="KW-1185">Reference proteome</keyword>
<sequence>MRYFSDFHNNGHVSIDGYGSEHFDIEDPKDKAINTLVEIMPFVLRSGNKET</sequence>
<dbReference type="EMBL" id="AHAM01000287">
    <property type="protein sequence ID" value="EHK53084.1"/>
    <property type="molecule type" value="Genomic_DNA"/>
</dbReference>
<reference evidence="1 2" key="1">
    <citation type="journal article" date="2012" name="J. Bacteriol.">
        <title>Draft Genome Sequence of Mesorhizobium alhagi CCNWXJ12-2T, a Novel Salt-Resistant Species Isolated from the Desert of Northwestern China.</title>
        <authorList>
            <person name="Zhou M."/>
            <person name="Chen W."/>
            <person name="Chen H."/>
            <person name="Wei G."/>
        </authorList>
    </citation>
    <scope>NUCLEOTIDE SEQUENCE [LARGE SCALE GENOMIC DNA]</scope>
    <source>
        <strain evidence="1 2">CCNWXJ12-2</strain>
    </source>
</reference>
<protein>
    <submittedName>
        <fullName evidence="1">Uncharacterized protein</fullName>
    </submittedName>
</protein>
<proteinExistence type="predicted"/>
<gene>
    <name evidence="1" type="ORF">MAXJ12_31979</name>
</gene>
<organism evidence="1 2">
    <name type="scientific">Mesorhizobium alhagi CCNWXJ12-2</name>
    <dbReference type="NCBI Taxonomy" id="1107882"/>
    <lineage>
        <taxon>Bacteria</taxon>
        <taxon>Pseudomonadati</taxon>
        <taxon>Pseudomonadota</taxon>
        <taxon>Alphaproteobacteria</taxon>
        <taxon>Hyphomicrobiales</taxon>
        <taxon>Phyllobacteriaceae</taxon>
        <taxon>Allomesorhizobium</taxon>
    </lineage>
</organism>
<evidence type="ECO:0000313" key="1">
    <source>
        <dbReference type="EMBL" id="EHK53084.1"/>
    </source>
</evidence>
<dbReference type="PATRIC" id="fig|1107882.3.peg.6189"/>
<evidence type="ECO:0000313" key="2">
    <source>
        <dbReference type="Proteomes" id="UP000003250"/>
    </source>
</evidence>
<accession>H0I1Q8</accession>
<dbReference type="Proteomes" id="UP000003250">
    <property type="component" value="Unassembled WGS sequence"/>
</dbReference>